<feature type="domain" description="PucR C-terminal helix-turn-helix" evidence="3">
    <location>
        <begin position="427"/>
        <end position="482"/>
    </location>
</feature>
<evidence type="ECO:0000259" key="3">
    <source>
        <dbReference type="Pfam" id="PF13556"/>
    </source>
</evidence>
<proteinExistence type="inferred from homology"/>
<dbReference type="InterPro" id="IPR025736">
    <property type="entry name" value="PucR_C-HTH_dom"/>
</dbReference>
<feature type="domain" description="Purine catabolism PurC-like" evidence="2">
    <location>
        <begin position="6"/>
        <end position="120"/>
    </location>
</feature>
<dbReference type="InterPro" id="IPR041522">
    <property type="entry name" value="CdaR_GGDEF"/>
</dbReference>
<reference evidence="5 6" key="1">
    <citation type="submission" date="2018-08" db="EMBL/GenBank/DDBJ databases">
        <title>Genomic Encyclopedia of Archaeal and Bacterial Type Strains, Phase II (KMG-II): from individual species to whole genera.</title>
        <authorList>
            <person name="Goeker M."/>
        </authorList>
    </citation>
    <scope>NUCLEOTIDE SEQUENCE [LARGE SCALE GENOMIC DNA]</scope>
    <source>
        <strain evidence="5 6">DSM 45791</strain>
    </source>
</reference>
<dbReference type="InterPro" id="IPR012914">
    <property type="entry name" value="PucR_dom"/>
</dbReference>
<dbReference type="Pfam" id="PF17853">
    <property type="entry name" value="GGDEF_2"/>
    <property type="match status" value="1"/>
</dbReference>
<evidence type="ECO:0000259" key="2">
    <source>
        <dbReference type="Pfam" id="PF07905"/>
    </source>
</evidence>
<dbReference type="RefSeq" id="WP_116182003.1">
    <property type="nucleotide sequence ID" value="NZ_CP144375.1"/>
</dbReference>
<dbReference type="Gene3D" id="1.10.10.2840">
    <property type="entry name" value="PucR C-terminal helix-turn-helix domain"/>
    <property type="match status" value="1"/>
</dbReference>
<sequence length="490" mass="53412">MTTLRDLLAEPALRLDLLVGGDLDREIRWVHVTELADASPYLVGGELVLTAGIWRGRRHSAAAFVAALRRRDVAGIGYGLLEGDELVPTAVVRACRERGVPLFLVPISTPFIAITQWFVDRLADKRERSLHDALKLSADLLAAAELDEPRSALAQVARLVCRSTGLDVWICDGDGRELARAGAQVPSGDVREGVPGWTAFPIGIRHDAVIAVRAATVDVEVRPRLDAASPVVGLILAKERAVRESERRLAGEVISLILGRQFDTAAARMPYYDLDPLGPLVAMVSSVADREAALRAAERWLTELDRSGVVALRGNELMFVLTAQQLDDAAIRDLARDLAARLGAIATGTGPVVARVSDLRRSLVQARHACELGRRRGGGVVVSHDLSGDHNLLLALQDQDVLDTFRESLLAPLAAYDAEHHADLELTLTTFLETGGRWQDTAELLHIHVNTLRHRLGRVEQLTRKRLDSTPDRVDLWLALKASRAGTPDT</sequence>
<dbReference type="InterPro" id="IPR042070">
    <property type="entry name" value="PucR_C-HTH_sf"/>
</dbReference>
<dbReference type="Proteomes" id="UP000256269">
    <property type="component" value="Unassembled WGS sequence"/>
</dbReference>
<keyword evidence="6" id="KW-1185">Reference proteome</keyword>
<comment type="caution">
    <text evidence="5">The sequence shown here is derived from an EMBL/GenBank/DDBJ whole genome shotgun (WGS) entry which is preliminary data.</text>
</comment>
<organism evidence="5 6">
    <name type="scientific">Kutzneria buriramensis</name>
    <dbReference type="NCBI Taxonomy" id="1045776"/>
    <lineage>
        <taxon>Bacteria</taxon>
        <taxon>Bacillati</taxon>
        <taxon>Actinomycetota</taxon>
        <taxon>Actinomycetes</taxon>
        <taxon>Pseudonocardiales</taxon>
        <taxon>Pseudonocardiaceae</taxon>
        <taxon>Kutzneria</taxon>
    </lineage>
</organism>
<evidence type="ECO:0000313" key="5">
    <source>
        <dbReference type="EMBL" id="REH26169.1"/>
    </source>
</evidence>
<gene>
    <name evidence="5" type="ORF">BCF44_13424</name>
</gene>
<comment type="similarity">
    <text evidence="1">Belongs to the CdaR family.</text>
</comment>
<protein>
    <submittedName>
        <fullName evidence="5">PucR-like helix-turn-helix protein</fullName>
    </submittedName>
</protein>
<dbReference type="AlphaFoldDB" id="A0A3E0GUJ4"/>
<dbReference type="InterPro" id="IPR051448">
    <property type="entry name" value="CdaR-like_regulators"/>
</dbReference>
<evidence type="ECO:0000256" key="1">
    <source>
        <dbReference type="ARBA" id="ARBA00006754"/>
    </source>
</evidence>
<evidence type="ECO:0000259" key="4">
    <source>
        <dbReference type="Pfam" id="PF17853"/>
    </source>
</evidence>
<feature type="domain" description="CdaR GGDEF-like" evidence="4">
    <location>
        <begin position="264"/>
        <end position="371"/>
    </location>
</feature>
<dbReference type="OrthoDB" id="3170447at2"/>
<dbReference type="EMBL" id="QUNO01000034">
    <property type="protein sequence ID" value="REH26169.1"/>
    <property type="molecule type" value="Genomic_DNA"/>
</dbReference>
<dbReference type="Pfam" id="PF07905">
    <property type="entry name" value="PucR"/>
    <property type="match status" value="1"/>
</dbReference>
<name>A0A3E0GUJ4_9PSEU</name>
<evidence type="ECO:0000313" key="6">
    <source>
        <dbReference type="Proteomes" id="UP000256269"/>
    </source>
</evidence>
<dbReference type="PANTHER" id="PTHR33744">
    <property type="entry name" value="CARBOHYDRATE DIACID REGULATOR"/>
    <property type="match status" value="1"/>
</dbReference>
<dbReference type="Pfam" id="PF13556">
    <property type="entry name" value="HTH_30"/>
    <property type="match status" value="1"/>
</dbReference>
<dbReference type="PANTHER" id="PTHR33744:SF17">
    <property type="entry name" value="CONSERVED PROTEIN"/>
    <property type="match status" value="1"/>
</dbReference>
<accession>A0A3E0GUJ4</accession>